<organism evidence="2 3">
    <name type="scientific">Actinoallomurus vinaceus</name>
    <dbReference type="NCBI Taxonomy" id="1080074"/>
    <lineage>
        <taxon>Bacteria</taxon>
        <taxon>Bacillati</taxon>
        <taxon>Actinomycetota</taxon>
        <taxon>Actinomycetes</taxon>
        <taxon>Streptosporangiales</taxon>
        <taxon>Thermomonosporaceae</taxon>
        <taxon>Actinoallomurus</taxon>
    </lineage>
</organism>
<dbReference type="SUPFAM" id="SSF48264">
    <property type="entry name" value="Cytochrome P450"/>
    <property type="match status" value="1"/>
</dbReference>
<dbReference type="InterPro" id="IPR002397">
    <property type="entry name" value="Cyt_P450_B"/>
</dbReference>
<comment type="caution">
    <text evidence="2">The sequence shown here is derived from an EMBL/GenBank/DDBJ whole genome shotgun (WGS) entry which is preliminary data.</text>
</comment>
<reference evidence="3" key="1">
    <citation type="journal article" date="2019" name="Int. J. Syst. Evol. Microbiol.">
        <title>The Global Catalogue of Microorganisms (GCM) 10K type strain sequencing project: providing services to taxonomists for standard genome sequencing and annotation.</title>
        <authorList>
            <consortium name="The Broad Institute Genomics Platform"/>
            <consortium name="The Broad Institute Genome Sequencing Center for Infectious Disease"/>
            <person name="Wu L."/>
            <person name="Ma J."/>
        </authorList>
    </citation>
    <scope>NUCLEOTIDE SEQUENCE [LARGE SCALE GENOMIC DNA]</scope>
    <source>
        <strain evidence="3">JCM 17939</strain>
    </source>
</reference>
<gene>
    <name evidence="2" type="ORF">GCM10023196_080120</name>
</gene>
<sequence>MTAPDPQIGGAHSEAVPLYGRRFAGNTEELFREMRRDHGPVVPVLLEGGDPAWLVIGYREAHRVLTDGQLFARDPYRCHGPDYVPPPAVGYTPGMLMFLDGDAHAHRVGAASAALAEVDQFQLRADCERFADRLIDAFTAAGEAELMEQYAYRMPVLVMGGMFGMPDSELMSVAQDMKTMSDGREDAIDAYGRFVATMRGLIESKREWPGPDVTSRMLAYGTGVTDDELIHDILVVISGSQENTANWIGNALRLMLTDDRFAATLSGGRHSVGQALNEVLWEDTPVKAVPGRWATRDTQLGGRTVRAGDVIVVGLAGANADPQVRPAVHGDSGGNHAHLAFGTGDHGCPHPAPELAEVMAQTAIEVLLDRLPDVRLAVPEDELEWRPAFHLRGLSALPVRFTPAFGIESG</sequence>
<dbReference type="EMBL" id="BAABHK010000015">
    <property type="protein sequence ID" value="GAA4635276.1"/>
    <property type="molecule type" value="Genomic_DNA"/>
</dbReference>
<dbReference type="RefSeq" id="WP_345438241.1">
    <property type="nucleotide sequence ID" value="NZ_BAABHK010000015.1"/>
</dbReference>
<dbReference type="InterPro" id="IPR036396">
    <property type="entry name" value="Cyt_P450_sf"/>
</dbReference>
<comment type="similarity">
    <text evidence="1">Belongs to the cytochrome P450 family.</text>
</comment>
<evidence type="ECO:0000313" key="3">
    <source>
        <dbReference type="Proteomes" id="UP001501442"/>
    </source>
</evidence>
<evidence type="ECO:0000313" key="2">
    <source>
        <dbReference type="EMBL" id="GAA4635276.1"/>
    </source>
</evidence>
<name>A0ABP8UMS3_9ACTN</name>
<protein>
    <submittedName>
        <fullName evidence="2">Cytochrome P450</fullName>
    </submittedName>
</protein>
<keyword evidence="3" id="KW-1185">Reference proteome</keyword>
<dbReference type="PANTHER" id="PTHR46696:SF1">
    <property type="entry name" value="CYTOCHROME P450 YJIB-RELATED"/>
    <property type="match status" value="1"/>
</dbReference>
<dbReference type="Gene3D" id="1.10.630.10">
    <property type="entry name" value="Cytochrome P450"/>
    <property type="match status" value="1"/>
</dbReference>
<proteinExistence type="inferred from homology"/>
<dbReference type="PANTHER" id="PTHR46696">
    <property type="entry name" value="P450, PUTATIVE (EUROFUNG)-RELATED"/>
    <property type="match status" value="1"/>
</dbReference>
<accession>A0ABP8UMS3</accession>
<dbReference type="PRINTS" id="PR00359">
    <property type="entry name" value="BP450"/>
</dbReference>
<dbReference type="CDD" id="cd20623">
    <property type="entry name" value="CYP_unk"/>
    <property type="match status" value="1"/>
</dbReference>
<dbReference type="Proteomes" id="UP001501442">
    <property type="component" value="Unassembled WGS sequence"/>
</dbReference>
<evidence type="ECO:0000256" key="1">
    <source>
        <dbReference type="ARBA" id="ARBA00010617"/>
    </source>
</evidence>